<feature type="domain" description="Protein kinase" evidence="10">
    <location>
        <begin position="416"/>
        <end position="687"/>
    </location>
</feature>
<dbReference type="Proteomes" id="UP001370490">
    <property type="component" value="Unassembled WGS sequence"/>
</dbReference>
<keyword evidence="11" id="KW-0418">Kinase</keyword>
<evidence type="ECO:0000256" key="4">
    <source>
        <dbReference type="ARBA" id="ARBA00022729"/>
    </source>
</evidence>
<evidence type="ECO:0000256" key="5">
    <source>
        <dbReference type="ARBA" id="ARBA00022737"/>
    </source>
</evidence>
<keyword evidence="4 9" id="KW-0732">Signal</keyword>
<evidence type="ECO:0000256" key="9">
    <source>
        <dbReference type="SAM" id="SignalP"/>
    </source>
</evidence>
<keyword evidence="12" id="KW-1185">Reference proteome</keyword>
<keyword evidence="6 8" id="KW-1133">Transmembrane helix</keyword>
<dbReference type="SUPFAM" id="SSF52058">
    <property type="entry name" value="L domain-like"/>
    <property type="match status" value="1"/>
</dbReference>
<dbReference type="Gene3D" id="3.30.200.20">
    <property type="entry name" value="Phosphorylase Kinase, domain 1"/>
    <property type="match status" value="1"/>
</dbReference>
<gene>
    <name evidence="11" type="ORF">RJ641_035400</name>
</gene>
<evidence type="ECO:0000259" key="10">
    <source>
        <dbReference type="PROSITE" id="PS50011"/>
    </source>
</evidence>
<dbReference type="Pfam" id="PF08263">
    <property type="entry name" value="LRRNT_2"/>
    <property type="match status" value="1"/>
</dbReference>
<reference evidence="11 12" key="1">
    <citation type="submission" date="2023-12" db="EMBL/GenBank/DDBJ databases">
        <title>A high-quality genome assembly for Dillenia turbinata (Dilleniales).</title>
        <authorList>
            <person name="Chanderbali A."/>
        </authorList>
    </citation>
    <scope>NUCLEOTIDE SEQUENCE [LARGE SCALE GENOMIC DNA]</scope>
    <source>
        <strain evidence="11">LSX21</strain>
        <tissue evidence="11">Leaf</tissue>
    </source>
</reference>
<dbReference type="InterPro" id="IPR000719">
    <property type="entry name" value="Prot_kinase_dom"/>
</dbReference>
<evidence type="ECO:0000256" key="8">
    <source>
        <dbReference type="SAM" id="Phobius"/>
    </source>
</evidence>
<keyword evidence="7 8" id="KW-0472">Membrane</keyword>
<name>A0AAN8VJ84_9MAGN</name>
<protein>
    <submittedName>
        <fullName evidence="11">Serine-threonine/tyrosine-protein kinase, catalytic domain</fullName>
    </submittedName>
</protein>
<dbReference type="InterPro" id="IPR046959">
    <property type="entry name" value="PRK1-6/SRF4-like"/>
</dbReference>
<dbReference type="FunFam" id="3.80.10.10:FF:000379">
    <property type="entry name" value="Protein NSP-INTERACTING KINASE 2"/>
    <property type="match status" value="1"/>
</dbReference>
<evidence type="ECO:0000256" key="7">
    <source>
        <dbReference type="ARBA" id="ARBA00023136"/>
    </source>
</evidence>
<evidence type="ECO:0000256" key="1">
    <source>
        <dbReference type="ARBA" id="ARBA00004370"/>
    </source>
</evidence>
<dbReference type="SMART" id="SM00369">
    <property type="entry name" value="LRR_TYP"/>
    <property type="match status" value="4"/>
</dbReference>
<proteinExistence type="predicted"/>
<dbReference type="Gene3D" id="1.10.510.10">
    <property type="entry name" value="Transferase(Phosphotransferase) domain 1"/>
    <property type="match status" value="1"/>
</dbReference>
<dbReference type="GO" id="GO:0004674">
    <property type="term" value="F:protein serine/threonine kinase activity"/>
    <property type="evidence" value="ECO:0007669"/>
    <property type="project" value="UniProtKB-EC"/>
</dbReference>
<comment type="subcellular location">
    <subcellularLocation>
        <location evidence="1">Membrane</location>
    </subcellularLocation>
</comment>
<feature type="transmembrane region" description="Helical" evidence="8">
    <location>
        <begin position="312"/>
        <end position="337"/>
    </location>
</feature>
<dbReference type="CDD" id="cd14066">
    <property type="entry name" value="STKc_IRAK"/>
    <property type="match status" value="1"/>
</dbReference>
<feature type="signal peptide" evidence="9">
    <location>
        <begin position="1"/>
        <end position="25"/>
    </location>
</feature>
<dbReference type="GO" id="GO:0005524">
    <property type="term" value="F:ATP binding"/>
    <property type="evidence" value="ECO:0007669"/>
    <property type="project" value="InterPro"/>
</dbReference>
<evidence type="ECO:0000313" key="11">
    <source>
        <dbReference type="EMBL" id="KAK6935245.1"/>
    </source>
</evidence>
<dbReference type="SUPFAM" id="SSF56112">
    <property type="entry name" value="Protein kinase-like (PK-like)"/>
    <property type="match status" value="1"/>
</dbReference>
<keyword evidence="11" id="KW-0808">Transferase</keyword>
<keyword evidence="3 8" id="KW-0812">Transmembrane</keyword>
<evidence type="ECO:0000256" key="6">
    <source>
        <dbReference type="ARBA" id="ARBA00022989"/>
    </source>
</evidence>
<evidence type="ECO:0000256" key="2">
    <source>
        <dbReference type="ARBA" id="ARBA00022614"/>
    </source>
</evidence>
<dbReference type="Pfam" id="PF07714">
    <property type="entry name" value="PK_Tyr_Ser-Thr"/>
    <property type="match status" value="1"/>
</dbReference>
<dbReference type="InterPro" id="IPR011009">
    <property type="entry name" value="Kinase-like_dom_sf"/>
</dbReference>
<dbReference type="InterPro" id="IPR001245">
    <property type="entry name" value="Ser-Thr/Tyr_kinase_cat_dom"/>
</dbReference>
<evidence type="ECO:0000313" key="12">
    <source>
        <dbReference type="Proteomes" id="UP001370490"/>
    </source>
</evidence>
<dbReference type="PANTHER" id="PTHR48007:SF65">
    <property type="entry name" value="OS01G0577600 PROTEIN"/>
    <property type="match status" value="1"/>
</dbReference>
<dbReference type="FunFam" id="1.10.510.10:FF:000513">
    <property type="entry name" value="Protein NSP-INTERACTING KINASE 2"/>
    <property type="match status" value="1"/>
</dbReference>
<organism evidence="11 12">
    <name type="scientific">Dillenia turbinata</name>
    <dbReference type="NCBI Taxonomy" id="194707"/>
    <lineage>
        <taxon>Eukaryota</taxon>
        <taxon>Viridiplantae</taxon>
        <taxon>Streptophyta</taxon>
        <taxon>Embryophyta</taxon>
        <taxon>Tracheophyta</taxon>
        <taxon>Spermatophyta</taxon>
        <taxon>Magnoliopsida</taxon>
        <taxon>eudicotyledons</taxon>
        <taxon>Gunneridae</taxon>
        <taxon>Pentapetalae</taxon>
        <taxon>Dilleniales</taxon>
        <taxon>Dilleniaceae</taxon>
        <taxon>Dillenia</taxon>
    </lineage>
</organism>
<dbReference type="InterPro" id="IPR032675">
    <property type="entry name" value="LRR_dom_sf"/>
</dbReference>
<dbReference type="InterPro" id="IPR055414">
    <property type="entry name" value="LRR_R13L4/SHOC2-like"/>
</dbReference>
<dbReference type="AlphaFoldDB" id="A0AAN8VJ84"/>
<sequence>MSKNLYLGLIKFLFFLHVFFRISSLQQVHGNTELRALMEVKASLDPENKILSSWTNDGDPCSGTFEGVACNEHNKVANITLQSKGLSGKLSPAVSELKFLSGLYLHYNSLFGEIPKEISYLTELVDLYLDVNNLSGSIPPEIGNMASLQALQLGCNQLTGHIPQEIKTLAKLNVLALQYNQLSGTIPGSLGNLSSLKWLYLSFNHLSGLIPASLADIPQLEVLHLQNNSLSGVVPSSLKKLNEGLQYGNNSDLCGVGFISLRNCTAWDMSNVNTPDQSNIFKINATVPLANPEAANITRDCNHTKCSNSSKMLRVGIVAGVSAASVTVMVVGFLIFFRFRRSKQKIGSTTDMTDCQLSPDQTKDFRSRSTSPLVRLEYSNGWDPCGVYGSSIEFTQECSQVFKFNLEEVESATLYFSETNLLGKSNFSSVHKGVLRDGSFVAVKSISITSCKSEEDEFVKGLNLLTSLKHSNLVRLRGFCCSKGRGECFLIYDFAPNGNLSKYLDIDDSRSQVLNWSTRVSIISGIAKGLEYLHSNKENKSALLHRNLSLEKILLDEHYNPLISSSGLHKLLADDIVYSALKVSAAMGYLAPEYITTGRFTQKSDVYAFGVIILQIVSGKQLISNSVRLAAESCRFEEFVDTNLKDYSKSEASKLGKIAMACVNEDPDQRPTMETVVQELSTSTTYS</sequence>
<dbReference type="Pfam" id="PF23598">
    <property type="entry name" value="LRR_14"/>
    <property type="match status" value="1"/>
</dbReference>
<dbReference type="InterPro" id="IPR013210">
    <property type="entry name" value="LRR_N_plant-typ"/>
</dbReference>
<feature type="chain" id="PRO_5042812320" evidence="9">
    <location>
        <begin position="26"/>
        <end position="687"/>
    </location>
</feature>
<evidence type="ECO:0000256" key="3">
    <source>
        <dbReference type="ARBA" id="ARBA00022692"/>
    </source>
</evidence>
<dbReference type="GO" id="GO:0016020">
    <property type="term" value="C:membrane"/>
    <property type="evidence" value="ECO:0007669"/>
    <property type="project" value="UniProtKB-SubCell"/>
</dbReference>
<dbReference type="PANTHER" id="PTHR48007">
    <property type="entry name" value="LEUCINE-RICH REPEAT RECEPTOR-LIKE PROTEIN KINASE PXC1"/>
    <property type="match status" value="1"/>
</dbReference>
<keyword evidence="2" id="KW-0433">Leucine-rich repeat</keyword>
<keyword evidence="5" id="KW-0677">Repeat</keyword>
<dbReference type="PROSITE" id="PS50011">
    <property type="entry name" value="PROTEIN_KINASE_DOM"/>
    <property type="match status" value="1"/>
</dbReference>
<dbReference type="Gene3D" id="3.80.10.10">
    <property type="entry name" value="Ribonuclease Inhibitor"/>
    <property type="match status" value="1"/>
</dbReference>
<dbReference type="EMBL" id="JBAMMX010000008">
    <property type="protein sequence ID" value="KAK6935245.1"/>
    <property type="molecule type" value="Genomic_DNA"/>
</dbReference>
<dbReference type="InterPro" id="IPR003591">
    <property type="entry name" value="Leu-rich_rpt_typical-subtyp"/>
</dbReference>
<accession>A0AAN8VJ84</accession>
<comment type="caution">
    <text evidence="11">The sequence shown here is derived from an EMBL/GenBank/DDBJ whole genome shotgun (WGS) entry which is preliminary data.</text>
</comment>
<dbReference type="FunFam" id="3.30.200.20:FF:000371">
    <property type="entry name" value="Protein NSP-INTERACTING KINASE 2"/>
    <property type="match status" value="1"/>
</dbReference>